<organism evidence="2 3">
    <name type="scientific">Natrinema hispanicum</name>
    <dbReference type="NCBI Taxonomy" id="392421"/>
    <lineage>
        <taxon>Archaea</taxon>
        <taxon>Methanobacteriati</taxon>
        <taxon>Methanobacteriota</taxon>
        <taxon>Stenosarchaea group</taxon>
        <taxon>Halobacteria</taxon>
        <taxon>Halobacteriales</taxon>
        <taxon>Natrialbaceae</taxon>
        <taxon>Natrinema</taxon>
    </lineage>
</organism>
<dbReference type="EMBL" id="FMZP01000040">
    <property type="protein sequence ID" value="SDD69353.1"/>
    <property type="molecule type" value="Genomic_DNA"/>
</dbReference>
<accession>A0A1G6WUN6</accession>
<dbReference type="Proteomes" id="UP000324021">
    <property type="component" value="Unassembled WGS sequence"/>
</dbReference>
<dbReference type="InterPro" id="IPR036291">
    <property type="entry name" value="NAD(P)-bd_dom_sf"/>
</dbReference>
<dbReference type="InterPro" id="IPR016040">
    <property type="entry name" value="NAD(P)-bd_dom"/>
</dbReference>
<protein>
    <submittedName>
        <fullName evidence="2">GDP-mannose 4,6 dehydratase</fullName>
    </submittedName>
</protein>
<proteinExistence type="predicted"/>
<gene>
    <name evidence="2" type="ORF">SAMN05192552_104014</name>
</gene>
<dbReference type="Gene3D" id="3.90.25.10">
    <property type="entry name" value="UDP-galactose 4-epimerase, domain 1"/>
    <property type="match status" value="1"/>
</dbReference>
<dbReference type="Gene3D" id="3.40.50.720">
    <property type="entry name" value="NAD(P)-binding Rossmann-like Domain"/>
    <property type="match status" value="1"/>
</dbReference>
<dbReference type="Pfam" id="PF16363">
    <property type="entry name" value="GDP_Man_Dehyd"/>
    <property type="match status" value="1"/>
</dbReference>
<dbReference type="AlphaFoldDB" id="A0A1G6WUN6"/>
<reference evidence="2 3" key="1">
    <citation type="submission" date="2016-10" db="EMBL/GenBank/DDBJ databases">
        <authorList>
            <person name="Varghese N."/>
            <person name="Submissions S."/>
        </authorList>
    </citation>
    <scope>NUCLEOTIDE SEQUENCE [LARGE SCALE GENOMIC DNA]</scope>
    <source>
        <strain evidence="2 3">CDM_1</strain>
    </source>
</reference>
<evidence type="ECO:0000259" key="1">
    <source>
        <dbReference type="Pfam" id="PF16363"/>
    </source>
</evidence>
<sequence length="81" mass="9013">MLYGDGTQTRDFMHVSDIVRGLEQVAVHELDAIYNLGTGEAYDFYTVVEMLTTNLVPISGRNTSRTRFQSRCTSTTPAPVP</sequence>
<dbReference type="SUPFAM" id="SSF51735">
    <property type="entry name" value="NAD(P)-binding Rossmann-fold domains"/>
    <property type="match status" value="1"/>
</dbReference>
<evidence type="ECO:0000313" key="3">
    <source>
        <dbReference type="Proteomes" id="UP000324021"/>
    </source>
</evidence>
<name>A0A1G6WUN6_9EURY</name>
<evidence type="ECO:0000313" key="2">
    <source>
        <dbReference type="EMBL" id="SDD69353.1"/>
    </source>
</evidence>
<feature type="domain" description="NAD(P)-binding" evidence="1">
    <location>
        <begin position="3"/>
        <end position="56"/>
    </location>
</feature>